<dbReference type="InterPro" id="IPR001810">
    <property type="entry name" value="F-box_dom"/>
</dbReference>
<dbReference type="SUPFAM" id="SSF81383">
    <property type="entry name" value="F-box domain"/>
    <property type="match status" value="1"/>
</dbReference>
<dbReference type="Pfam" id="PF00646">
    <property type="entry name" value="F-box"/>
    <property type="match status" value="1"/>
</dbReference>
<feature type="compositionally biased region" description="Basic and acidic residues" evidence="1">
    <location>
        <begin position="494"/>
        <end position="514"/>
    </location>
</feature>
<feature type="domain" description="F-box" evidence="2">
    <location>
        <begin position="97"/>
        <end position="134"/>
    </location>
</feature>
<sequence length="514" mass="55899">MAAPSSSTCHGRLSPNLAAIPTALTQNPTSNAHRPQQLSPIGSTLFPNTPAPLSLCPLGRRRQPLPQEQRHDEDSTTAVLDSWLASLMAETRAPQSWSDIPLDLAGLVLRRLPAHVDRIRFAAVCPQWRVAAREVTLPPPLPLLALPDGTVYSLPRSEPFRLPACEGYTDASGGWLVFSSEDGCFLKDPLSNATVTLPALSHARVGSAWVKSKHADLTLNIVKYCSPHLIAAFISFKGWKQGGPPWAVITNFPLAQFKPTRTDTSVNLQFSTLLGSPLLSPQSPIPPRCRSPPLLPVQQQADDSSAAFARLRYTFQAQLNRWLRRHHCRGRTSRLSWLAWSSAVCLLTSTASVRFAAVCPHWRVAAREVPLPPPLPLLALPDGTVYSLPGSEPFRFPACAGYKNACGDNWLLFSGEDGCFLRDPFSNATVTLPALSRVRIQYVGGELGTARAVIENPKNPTVRQHASLLKVALGLQCASQGPSPGGIMVPPEPAKCKETSAESNMEERLMSREK</sequence>
<comment type="caution">
    <text evidence="3">The sequence shown here is derived from an EMBL/GenBank/DDBJ whole genome shotgun (WGS) entry which is preliminary data.</text>
</comment>
<dbReference type="EMBL" id="RWGY01000013">
    <property type="protein sequence ID" value="TVU24447.1"/>
    <property type="molecule type" value="Genomic_DNA"/>
</dbReference>
<proteinExistence type="predicted"/>
<dbReference type="InterPro" id="IPR036047">
    <property type="entry name" value="F-box-like_dom_sf"/>
</dbReference>
<reference evidence="3 4" key="1">
    <citation type="journal article" date="2019" name="Sci. Rep.">
        <title>A high-quality genome of Eragrostis curvula grass provides insights into Poaceae evolution and supports new strategies to enhance forage quality.</title>
        <authorList>
            <person name="Carballo J."/>
            <person name="Santos B.A.C.M."/>
            <person name="Zappacosta D."/>
            <person name="Garbus I."/>
            <person name="Selva J.P."/>
            <person name="Gallo C.A."/>
            <person name="Diaz A."/>
            <person name="Albertini E."/>
            <person name="Caccamo M."/>
            <person name="Echenique V."/>
        </authorList>
    </citation>
    <scope>NUCLEOTIDE SEQUENCE [LARGE SCALE GENOMIC DNA]</scope>
    <source>
        <strain evidence="4">cv. Victoria</strain>
        <tissue evidence="3">Leaf</tissue>
    </source>
</reference>
<dbReference type="PANTHER" id="PTHR33110">
    <property type="entry name" value="F-BOX/KELCH-REPEAT PROTEIN-RELATED"/>
    <property type="match status" value="1"/>
</dbReference>
<name>A0A5J9UMI1_9POAL</name>
<evidence type="ECO:0000256" key="1">
    <source>
        <dbReference type="SAM" id="MobiDB-lite"/>
    </source>
</evidence>
<feature type="region of interest" description="Disordered" evidence="1">
    <location>
        <begin position="26"/>
        <end position="49"/>
    </location>
</feature>
<gene>
    <name evidence="3" type="ORF">EJB05_26884</name>
</gene>
<feature type="region of interest" description="Disordered" evidence="1">
    <location>
        <begin position="483"/>
        <end position="514"/>
    </location>
</feature>
<protein>
    <recommendedName>
        <fullName evidence="2">F-box domain-containing protein</fullName>
    </recommendedName>
</protein>
<keyword evidence="4" id="KW-1185">Reference proteome</keyword>
<dbReference type="PANTHER" id="PTHR33110:SF111">
    <property type="entry name" value="DUF295 DOMAIN-CONTAINING PROTEIN"/>
    <property type="match status" value="1"/>
</dbReference>
<organism evidence="3 4">
    <name type="scientific">Eragrostis curvula</name>
    <name type="common">weeping love grass</name>
    <dbReference type="NCBI Taxonomy" id="38414"/>
    <lineage>
        <taxon>Eukaryota</taxon>
        <taxon>Viridiplantae</taxon>
        <taxon>Streptophyta</taxon>
        <taxon>Embryophyta</taxon>
        <taxon>Tracheophyta</taxon>
        <taxon>Spermatophyta</taxon>
        <taxon>Magnoliopsida</taxon>
        <taxon>Liliopsida</taxon>
        <taxon>Poales</taxon>
        <taxon>Poaceae</taxon>
        <taxon>PACMAD clade</taxon>
        <taxon>Chloridoideae</taxon>
        <taxon>Eragrostideae</taxon>
        <taxon>Eragrostidinae</taxon>
        <taxon>Eragrostis</taxon>
    </lineage>
</organism>
<feature type="compositionally biased region" description="Polar residues" evidence="1">
    <location>
        <begin position="26"/>
        <end position="47"/>
    </location>
</feature>
<dbReference type="Proteomes" id="UP000324897">
    <property type="component" value="Chromosome 2"/>
</dbReference>
<evidence type="ECO:0000313" key="3">
    <source>
        <dbReference type="EMBL" id="TVU24447.1"/>
    </source>
</evidence>
<dbReference type="Gramene" id="TVU24447">
    <property type="protein sequence ID" value="TVU24447"/>
    <property type="gene ID" value="EJB05_26884"/>
</dbReference>
<evidence type="ECO:0000259" key="2">
    <source>
        <dbReference type="Pfam" id="PF00646"/>
    </source>
</evidence>
<dbReference type="Gene3D" id="1.20.1280.50">
    <property type="match status" value="1"/>
</dbReference>
<evidence type="ECO:0000313" key="4">
    <source>
        <dbReference type="Proteomes" id="UP000324897"/>
    </source>
</evidence>
<feature type="non-terminal residue" evidence="3">
    <location>
        <position position="1"/>
    </location>
</feature>
<dbReference type="OrthoDB" id="696313at2759"/>
<dbReference type="AlphaFoldDB" id="A0A5J9UMI1"/>
<accession>A0A5J9UMI1</accession>